<gene>
    <name evidence="1" type="ORF">ACFPPC_18010</name>
</gene>
<evidence type="ECO:0000313" key="2">
    <source>
        <dbReference type="Proteomes" id="UP001596104"/>
    </source>
</evidence>
<dbReference type="EMBL" id="JBHSLV010000031">
    <property type="protein sequence ID" value="MFC5394537.1"/>
    <property type="molecule type" value="Genomic_DNA"/>
</dbReference>
<reference evidence="2" key="1">
    <citation type="journal article" date="2019" name="Int. J. Syst. Evol. Microbiol.">
        <title>The Global Catalogue of Microorganisms (GCM) 10K type strain sequencing project: providing services to taxonomists for standard genome sequencing and annotation.</title>
        <authorList>
            <consortium name="The Broad Institute Genomics Platform"/>
            <consortium name="The Broad Institute Genome Sequencing Center for Infectious Disease"/>
            <person name="Wu L."/>
            <person name="Ma J."/>
        </authorList>
    </citation>
    <scope>NUCLEOTIDE SEQUENCE [LARGE SCALE GENOMIC DNA]</scope>
    <source>
        <strain evidence="2">CGMCC 1.16326</strain>
    </source>
</reference>
<sequence length="122" mass="14190">MPKRTYLPKIEGIFPNAVVFSIRGRKNPVVLKPWSVNQLCIEAPFRDTGHHIRPSSWQAAKRDLSEFRRCIAENDGPALRRLAAAYVKRADDYSAAIRREEREAAAEIRAEREWHRENGYSW</sequence>
<dbReference type="RefSeq" id="WP_377009912.1">
    <property type="nucleotide sequence ID" value="NZ_JBHSLV010000031.1"/>
</dbReference>
<organism evidence="1 2">
    <name type="scientific">Bosea vestrisii</name>
    <dbReference type="NCBI Taxonomy" id="151416"/>
    <lineage>
        <taxon>Bacteria</taxon>
        <taxon>Pseudomonadati</taxon>
        <taxon>Pseudomonadota</taxon>
        <taxon>Alphaproteobacteria</taxon>
        <taxon>Hyphomicrobiales</taxon>
        <taxon>Boseaceae</taxon>
        <taxon>Bosea</taxon>
    </lineage>
</organism>
<comment type="caution">
    <text evidence="1">The sequence shown here is derived from an EMBL/GenBank/DDBJ whole genome shotgun (WGS) entry which is preliminary data.</text>
</comment>
<proteinExistence type="predicted"/>
<accession>A0ABW0HBA3</accession>
<dbReference type="Proteomes" id="UP001596104">
    <property type="component" value="Unassembled WGS sequence"/>
</dbReference>
<name>A0ABW0HBA3_9HYPH</name>
<protein>
    <submittedName>
        <fullName evidence="1">Uncharacterized protein</fullName>
    </submittedName>
</protein>
<keyword evidence="2" id="KW-1185">Reference proteome</keyword>
<evidence type="ECO:0000313" key="1">
    <source>
        <dbReference type="EMBL" id="MFC5394537.1"/>
    </source>
</evidence>